<dbReference type="SUPFAM" id="SSF46689">
    <property type="entry name" value="Homeodomain-like"/>
    <property type="match status" value="1"/>
</dbReference>
<dbReference type="SMART" id="SM00091">
    <property type="entry name" value="PAS"/>
    <property type="match status" value="1"/>
</dbReference>
<organism evidence="7 8">
    <name type="scientific">Halalkalibacter alkalisediminis</name>
    <dbReference type="NCBI Taxonomy" id="935616"/>
    <lineage>
        <taxon>Bacteria</taxon>
        <taxon>Bacillati</taxon>
        <taxon>Bacillota</taxon>
        <taxon>Bacilli</taxon>
        <taxon>Bacillales</taxon>
        <taxon>Bacillaceae</taxon>
        <taxon>Halalkalibacter</taxon>
    </lineage>
</organism>
<dbReference type="InterPro" id="IPR035965">
    <property type="entry name" value="PAS-like_dom_sf"/>
</dbReference>
<sequence>MQHHMTLETLAMPWKCDLDIKKMEIYSPTNLLSDINNIEEGRDIALKGANDEVCGWIPYSTLMREIFKQWKLTKAYYNAVLNSVEAAVTTVDYKGNITFLNPNSEEMYGLSLNKVYGQSITKFFEKEAIVLMSTMKERQGVTNKYNQPHPNVHVLINTSPVYVDKEVVGGISIERDITEMVKLNDELSSTTAYLHDLESTNQSQQNLSPFNKIKGRSPVLKDAINLANKVAKTDAPVLITGDSGVGKELFAEGIHNAGKRSNHPFVAINCGAIPAALFESELFGYEQGAFTGAVKGGKKGKFDAAKGGTIFLDEVGEMPLELQVKLLRVLQEKHYYRVSGNEAIPTDVRIIAATNRDLEKMIDEGSFREDLYYRLNVISISIPPLRDRIEDIPELIQLFLKEFSLKYTMPIPKIDPEVMYTFLQHPWQGNIRQLRNIIERMIILASDNEVIKPHHLPKNFVKENNPPTLNIQFEEIKKHNGQGEEEIQYALQKTFGNKAAAAKLLGISRATLYNKLKKYDLKID</sequence>
<evidence type="ECO:0000259" key="6">
    <source>
        <dbReference type="PROSITE" id="PS50112"/>
    </source>
</evidence>
<keyword evidence="1" id="KW-0547">Nucleotide-binding</keyword>
<dbReference type="EMBL" id="JBHLTR010000007">
    <property type="protein sequence ID" value="MFC0558963.1"/>
    <property type="molecule type" value="Genomic_DNA"/>
</dbReference>
<name>A0ABV6NFP4_9BACI</name>
<dbReference type="Pfam" id="PF02954">
    <property type="entry name" value="HTH_8"/>
    <property type="match status" value="1"/>
</dbReference>
<dbReference type="NCBIfam" id="TIGR00229">
    <property type="entry name" value="sensory_box"/>
    <property type="match status" value="1"/>
</dbReference>
<dbReference type="Proteomes" id="UP001589833">
    <property type="component" value="Unassembled WGS sequence"/>
</dbReference>
<keyword evidence="3" id="KW-0805">Transcription regulation</keyword>
<evidence type="ECO:0000256" key="1">
    <source>
        <dbReference type="ARBA" id="ARBA00022741"/>
    </source>
</evidence>
<dbReference type="PANTHER" id="PTHR32071">
    <property type="entry name" value="TRANSCRIPTIONAL REGULATORY PROTEIN"/>
    <property type="match status" value="1"/>
</dbReference>
<feature type="domain" description="Sigma-54 factor interaction" evidence="5">
    <location>
        <begin position="213"/>
        <end position="443"/>
    </location>
</feature>
<keyword evidence="2" id="KW-0067">ATP-binding</keyword>
<evidence type="ECO:0000256" key="4">
    <source>
        <dbReference type="ARBA" id="ARBA00023163"/>
    </source>
</evidence>
<dbReference type="Gene3D" id="3.30.450.20">
    <property type="entry name" value="PAS domain"/>
    <property type="match status" value="1"/>
</dbReference>
<dbReference type="InterPro" id="IPR009057">
    <property type="entry name" value="Homeodomain-like_sf"/>
</dbReference>
<dbReference type="SMART" id="SM00382">
    <property type="entry name" value="AAA"/>
    <property type="match status" value="1"/>
</dbReference>
<keyword evidence="8" id="KW-1185">Reference proteome</keyword>
<evidence type="ECO:0000256" key="2">
    <source>
        <dbReference type="ARBA" id="ARBA00022840"/>
    </source>
</evidence>
<dbReference type="InterPro" id="IPR058031">
    <property type="entry name" value="AAA_lid_NorR"/>
</dbReference>
<dbReference type="InterPro" id="IPR025662">
    <property type="entry name" value="Sigma_54_int_dom_ATP-bd_1"/>
</dbReference>
<dbReference type="Pfam" id="PF00158">
    <property type="entry name" value="Sigma54_activat"/>
    <property type="match status" value="1"/>
</dbReference>
<gene>
    <name evidence="7" type="ORF">ACFFH4_07845</name>
</gene>
<dbReference type="Gene3D" id="1.10.10.60">
    <property type="entry name" value="Homeodomain-like"/>
    <property type="match status" value="1"/>
</dbReference>
<reference evidence="7 8" key="1">
    <citation type="submission" date="2024-09" db="EMBL/GenBank/DDBJ databases">
        <authorList>
            <person name="Sun Q."/>
            <person name="Mori K."/>
        </authorList>
    </citation>
    <scope>NUCLEOTIDE SEQUENCE [LARGE SCALE GENOMIC DNA]</scope>
    <source>
        <strain evidence="7 8">NCAIM B.02301</strain>
    </source>
</reference>
<evidence type="ECO:0000256" key="3">
    <source>
        <dbReference type="ARBA" id="ARBA00023015"/>
    </source>
</evidence>
<dbReference type="SUPFAM" id="SSF52540">
    <property type="entry name" value="P-loop containing nucleoside triphosphate hydrolases"/>
    <property type="match status" value="1"/>
</dbReference>
<dbReference type="CDD" id="cd00009">
    <property type="entry name" value="AAA"/>
    <property type="match status" value="1"/>
</dbReference>
<dbReference type="InterPro" id="IPR027417">
    <property type="entry name" value="P-loop_NTPase"/>
</dbReference>
<keyword evidence="4" id="KW-0804">Transcription</keyword>
<dbReference type="CDD" id="cd00130">
    <property type="entry name" value="PAS"/>
    <property type="match status" value="1"/>
</dbReference>
<dbReference type="Pfam" id="PF25601">
    <property type="entry name" value="AAA_lid_14"/>
    <property type="match status" value="1"/>
</dbReference>
<comment type="caution">
    <text evidence="7">The sequence shown here is derived from an EMBL/GenBank/DDBJ whole genome shotgun (WGS) entry which is preliminary data.</text>
</comment>
<dbReference type="InterPro" id="IPR002197">
    <property type="entry name" value="HTH_Fis"/>
</dbReference>
<dbReference type="RefSeq" id="WP_273845005.1">
    <property type="nucleotide sequence ID" value="NZ_JAQQWT010000011.1"/>
</dbReference>
<evidence type="ECO:0000313" key="8">
    <source>
        <dbReference type="Proteomes" id="UP001589833"/>
    </source>
</evidence>
<dbReference type="InterPro" id="IPR003593">
    <property type="entry name" value="AAA+_ATPase"/>
</dbReference>
<dbReference type="InterPro" id="IPR002078">
    <property type="entry name" value="Sigma_54_int"/>
</dbReference>
<dbReference type="Pfam" id="PF13426">
    <property type="entry name" value="PAS_9"/>
    <property type="match status" value="1"/>
</dbReference>
<feature type="domain" description="PAS" evidence="6">
    <location>
        <begin position="73"/>
        <end position="127"/>
    </location>
</feature>
<dbReference type="PANTHER" id="PTHR32071:SF57">
    <property type="entry name" value="C4-DICARBOXYLATE TRANSPORT TRANSCRIPTIONAL REGULATORY PROTEIN DCTD"/>
    <property type="match status" value="1"/>
</dbReference>
<dbReference type="PROSITE" id="PS50112">
    <property type="entry name" value="PAS"/>
    <property type="match status" value="1"/>
</dbReference>
<dbReference type="Gene3D" id="3.40.50.300">
    <property type="entry name" value="P-loop containing nucleotide triphosphate hydrolases"/>
    <property type="match status" value="1"/>
</dbReference>
<dbReference type="Gene3D" id="1.10.8.60">
    <property type="match status" value="1"/>
</dbReference>
<proteinExistence type="predicted"/>
<protein>
    <submittedName>
        <fullName evidence="7">Sigma-54 interaction domain-containing protein</fullName>
    </submittedName>
</protein>
<evidence type="ECO:0000259" key="5">
    <source>
        <dbReference type="PROSITE" id="PS50045"/>
    </source>
</evidence>
<accession>A0ABV6NFP4</accession>
<evidence type="ECO:0000313" key="7">
    <source>
        <dbReference type="EMBL" id="MFC0558963.1"/>
    </source>
</evidence>
<dbReference type="PROSITE" id="PS50045">
    <property type="entry name" value="SIGMA54_INTERACT_4"/>
    <property type="match status" value="1"/>
</dbReference>
<dbReference type="PRINTS" id="PR01590">
    <property type="entry name" value="HTHFIS"/>
</dbReference>
<dbReference type="PROSITE" id="PS00675">
    <property type="entry name" value="SIGMA54_INTERACT_1"/>
    <property type="match status" value="1"/>
</dbReference>
<dbReference type="InterPro" id="IPR000014">
    <property type="entry name" value="PAS"/>
</dbReference>
<dbReference type="SUPFAM" id="SSF55785">
    <property type="entry name" value="PYP-like sensor domain (PAS domain)"/>
    <property type="match status" value="1"/>
</dbReference>